<reference evidence="1 2" key="1">
    <citation type="submission" date="2015-05" db="EMBL/GenBank/DDBJ databases">
        <title>A genomic and transcriptomic approach to investigate the blue pigment phenotype in Pseudomonas fluorescens.</title>
        <authorList>
            <person name="Andreani N.A."/>
            <person name="Cardazzo B."/>
        </authorList>
    </citation>
    <scope>NUCLEOTIDE SEQUENCE [LARGE SCALE GENOMIC DNA]</scope>
    <source>
        <strain evidence="1 2">Ps_22</strain>
    </source>
</reference>
<sequence length="69" mass="7592">MPSTDMPTWSEFMPRMVKRKPDRPVLSSLEMFKPGVYLSLSMALPVAACLSSASLVTVERPLMLSSGTM</sequence>
<gene>
    <name evidence="1" type="ORF">PFLmoz3_00940</name>
</gene>
<dbReference type="Proteomes" id="UP000061348">
    <property type="component" value="Unassembled WGS sequence"/>
</dbReference>
<proteinExistence type="predicted"/>
<name>A0A109LKU7_PSEFL</name>
<dbReference type="EMBL" id="LCYA01000047">
    <property type="protein sequence ID" value="KWV89388.1"/>
    <property type="molecule type" value="Genomic_DNA"/>
</dbReference>
<evidence type="ECO:0000313" key="1">
    <source>
        <dbReference type="EMBL" id="KWV89388.1"/>
    </source>
</evidence>
<accession>A0A109LKU7</accession>
<evidence type="ECO:0000313" key="2">
    <source>
        <dbReference type="Proteomes" id="UP000061348"/>
    </source>
</evidence>
<dbReference type="AlphaFoldDB" id="A0A109LKU7"/>
<organism evidence="1 2">
    <name type="scientific">Pseudomonas fluorescens</name>
    <dbReference type="NCBI Taxonomy" id="294"/>
    <lineage>
        <taxon>Bacteria</taxon>
        <taxon>Pseudomonadati</taxon>
        <taxon>Pseudomonadota</taxon>
        <taxon>Gammaproteobacteria</taxon>
        <taxon>Pseudomonadales</taxon>
        <taxon>Pseudomonadaceae</taxon>
        <taxon>Pseudomonas</taxon>
    </lineage>
</organism>
<protein>
    <submittedName>
        <fullName evidence="1">Uncharacterized protein</fullName>
    </submittedName>
</protein>
<comment type="caution">
    <text evidence="1">The sequence shown here is derived from an EMBL/GenBank/DDBJ whole genome shotgun (WGS) entry which is preliminary data.</text>
</comment>